<sequence length="387" mass="44380">MDITKYSTTAGFLSKEPTKTLTFSKLEPTEHISTIINFTGKDTTEYMISQSSIENESDTQLISTTENFIVTTSSETTEVNVWEEIDKRLDDLQNRYTIRENNSLENSEFKEQFSKIDSSINLGKLPGNIRASLYANFTIYDKMRIELESIILFKLNKILENMNATKSTPACIDYYKNMSKNLVAGLAMSNTEKWDIIRKNHLICHINQNTTNATTPVPPTTKTTSVTKTMGGFASYYCNQQIMNLIVTKYSLSPNNETIPISPKDPCTSILKHISIAHQHNDSSHSAEFNTIIEKIKTAIKQDWITNKKALLIREYLEFEKLRKYLDHILVGKIEECDMRLAVVKSRKCWNYYTKLKVMFHKAMQETSARKQYLIGNISMVCSDNKV</sequence>
<dbReference type="AlphaFoldDB" id="A0A0R1EAC1"/>
<dbReference type="EMBL" id="CM000162">
    <property type="protein sequence ID" value="KRK06408.1"/>
    <property type="molecule type" value="Genomic_DNA"/>
</dbReference>
<gene>
    <name evidence="1" type="primary">Dyak\GE17247</name>
    <name evidence="1" type="synonym">dyak_GLEANR_18593</name>
    <name evidence="1" type="synonym">GE17247</name>
    <name evidence="1" type="ORF">Dyak_GE17247</name>
</gene>
<evidence type="ECO:0000313" key="1">
    <source>
        <dbReference type="EMBL" id="KRK06408.1"/>
    </source>
</evidence>
<reference evidence="1 2" key="2">
    <citation type="journal article" date="2007" name="PLoS Biol.">
        <title>Principles of genome evolution in the Drosophila melanogaster species group.</title>
        <authorList>
            <person name="Ranz J.M."/>
            <person name="Maurin D."/>
            <person name="Chan Y.S."/>
            <person name="von Grotthuss M."/>
            <person name="Hillier L.W."/>
            <person name="Roote J."/>
            <person name="Ashburner M."/>
            <person name="Bergman C.M."/>
        </authorList>
    </citation>
    <scope>NUCLEOTIDE SEQUENCE [LARGE SCALE GENOMIC DNA]</scope>
    <source>
        <strain evidence="2">Tai18E2 / Tucson 14021-0261.01</strain>
    </source>
</reference>
<proteinExistence type="predicted"/>
<dbReference type="Proteomes" id="UP000002282">
    <property type="component" value="Chromosome X"/>
</dbReference>
<organism evidence="1 2">
    <name type="scientific">Drosophila yakuba</name>
    <name type="common">Fruit fly</name>
    <dbReference type="NCBI Taxonomy" id="7245"/>
    <lineage>
        <taxon>Eukaryota</taxon>
        <taxon>Metazoa</taxon>
        <taxon>Ecdysozoa</taxon>
        <taxon>Arthropoda</taxon>
        <taxon>Hexapoda</taxon>
        <taxon>Insecta</taxon>
        <taxon>Pterygota</taxon>
        <taxon>Neoptera</taxon>
        <taxon>Endopterygota</taxon>
        <taxon>Diptera</taxon>
        <taxon>Brachycera</taxon>
        <taxon>Muscomorpha</taxon>
        <taxon>Ephydroidea</taxon>
        <taxon>Drosophilidae</taxon>
        <taxon>Drosophila</taxon>
        <taxon>Sophophora</taxon>
    </lineage>
</organism>
<dbReference type="OrthoDB" id="7873284at2759"/>
<protein>
    <submittedName>
        <fullName evidence="1">Uncharacterized protein</fullName>
    </submittedName>
</protein>
<dbReference type="KEGG" id="dya:Dyak_GE17247"/>
<reference evidence="1 2" key="1">
    <citation type="journal article" date="2007" name="Nature">
        <title>Evolution of genes and genomes on the Drosophila phylogeny.</title>
        <authorList>
            <consortium name="Drosophila 12 Genomes Consortium"/>
            <person name="Clark A.G."/>
            <person name="Eisen M.B."/>
            <person name="Smith D.R."/>
            <person name="Bergman C.M."/>
            <person name="Oliver B."/>
            <person name="Markow T.A."/>
            <person name="Kaufman T.C."/>
            <person name="Kellis M."/>
            <person name="Gelbart W."/>
            <person name="Iyer V.N."/>
            <person name="Pollard D.A."/>
            <person name="Sackton T.B."/>
            <person name="Larracuente A.M."/>
            <person name="Singh N.D."/>
            <person name="Abad J.P."/>
            <person name="Abt D.N."/>
            <person name="Adryan B."/>
            <person name="Aguade M."/>
            <person name="Akashi H."/>
            <person name="Anderson W.W."/>
            <person name="Aquadro C.F."/>
            <person name="Ardell D.H."/>
            <person name="Arguello R."/>
            <person name="Artieri C.G."/>
            <person name="Barbash D.A."/>
            <person name="Barker D."/>
            <person name="Barsanti P."/>
            <person name="Batterham P."/>
            <person name="Batzoglou S."/>
            <person name="Begun D."/>
            <person name="Bhutkar A."/>
            <person name="Blanco E."/>
            <person name="Bosak S.A."/>
            <person name="Bradley R.K."/>
            <person name="Brand A.D."/>
            <person name="Brent M.R."/>
            <person name="Brooks A.N."/>
            <person name="Brown R.H."/>
            <person name="Butlin R.K."/>
            <person name="Caggese C."/>
            <person name="Calvi B.R."/>
            <person name="Bernardo de Carvalho A."/>
            <person name="Caspi A."/>
            <person name="Castrezana S."/>
            <person name="Celniker S.E."/>
            <person name="Chang J.L."/>
            <person name="Chapple C."/>
            <person name="Chatterji S."/>
            <person name="Chinwalla A."/>
            <person name="Civetta A."/>
            <person name="Clifton S.W."/>
            <person name="Comeron J.M."/>
            <person name="Costello J.C."/>
            <person name="Coyne J.A."/>
            <person name="Daub J."/>
            <person name="David R.G."/>
            <person name="Delcher A.L."/>
            <person name="Delehaunty K."/>
            <person name="Do C.B."/>
            <person name="Ebling H."/>
            <person name="Edwards K."/>
            <person name="Eickbush T."/>
            <person name="Evans J.D."/>
            <person name="Filipski A."/>
            <person name="Findeiss S."/>
            <person name="Freyhult E."/>
            <person name="Fulton L."/>
            <person name="Fulton R."/>
            <person name="Garcia A.C."/>
            <person name="Gardiner A."/>
            <person name="Garfield D.A."/>
            <person name="Garvin B.E."/>
            <person name="Gibson G."/>
            <person name="Gilbert D."/>
            <person name="Gnerre S."/>
            <person name="Godfrey J."/>
            <person name="Good R."/>
            <person name="Gotea V."/>
            <person name="Gravely B."/>
            <person name="Greenberg A.J."/>
            <person name="Griffiths-Jones S."/>
            <person name="Gross S."/>
            <person name="Guigo R."/>
            <person name="Gustafson E.A."/>
            <person name="Haerty W."/>
            <person name="Hahn M.W."/>
            <person name="Halligan D.L."/>
            <person name="Halpern A.L."/>
            <person name="Halter G.M."/>
            <person name="Han M.V."/>
            <person name="Heger A."/>
            <person name="Hillier L."/>
            <person name="Hinrichs A.S."/>
            <person name="Holmes I."/>
            <person name="Hoskins R.A."/>
            <person name="Hubisz M.J."/>
            <person name="Hultmark D."/>
            <person name="Huntley M.A."/>
            <person name="Jaffe D.B."/>
            <person name="Jagadeeshan S."/>
            <person name="Jeck W.R."/>
            <person name="Johnson J."/>
            <person name="Jones C.D."/>
            <person name="Jordan W.C."/>
            <person name="Karpen G.H."/>
            <person name="Kataoka E."/>
            <person name="Keightley P.D."/>
            <person name="Kheradpour P."/>
            <person name="Kirkness E.F."/>
            <person name="Koerich L.B."/>
            <person name="Kristiansen K."/>
            <person name="Kudrna D."/>
            <person name="Kulathinal R.J."/>
            <person name="Kumar S."/>
            <person name="Kwok R."/>
            <person name="Lander E."/>
            <person name="Langley C.H."/>
            <person name="Lapoint R."/>
            <person name="Lazzaro B.P."/>
            <person name="Lee S.J."/>
            <person name="Levesque L."/>
            <person name="Li R."/>
            <person name="Lin C.F."/>
            <person name="Lin M.F."/>
            <person name="Lindblad-Toh K."/>
            <person name="Llopart A."/>
            <person name="Long M."/>
            <person name="Low L."/>
            <person name="Lozovsky E."/>
            <person name="Lu J."/>
            <person name="Luo M."/>
            <person name="Machado C.A."/>
            <person name="Makalowski W."/>
            <person name="Marzo M."/>
            <person name="Matsuda M."/>
            <person name="Matzkin L."/>
            <person name="McAllister B."/>
            <person name="McBride C.S."/>
            <person name="McKernan B."/>
            <person name="McKernan K."/>
            <person name="Mendez-Lago M."/>
            <person name="Minx P."/>
            <person name="Mollenhauer M.U."/>
            <person name="Montooth K."/>
            <person name="Mount S.M."/>
            <person name="Mu X."/>
            <person name="Myers E."/>
            <person name="Negre B."/>
            <person name="Newfeld S."/>
            <person name="Nielsen R."/>
            <person name="Noor M.A."/>
            <person name="O'Grady P."/>
            <person name="Pachter L."/>
            <person name="Papaceit M."/>
            <person name="Parisi M.J."/>
            <person name="Parisi M."/>
            <person name="Parts L."/>
            <person name="Pedersen J.S."/>
            <person name="Pesole G."/>
            <person name="Phillippy A.M."/>
            <person name="Ponting C.P."/>
            <person name="Pop M."/>
            <person name="Porcelli D."/>
            <person name="Powell J.R."/>
            <person name="Prohaska S."/>
            <person name="Pruitt K."/>
            <person name="Puig M."/>
            <person name="Quesneville H."/>
            <person name="Ram K.R."/>
            <person name="Rand D."/>
            <person name="Rasmussen M.D."/>
            <person name="Reed L.K."/>
            <person name="Reenan R."/>
            <person name="Reily A."/>
            <person name="Remington K.A."/>
            <person name="Rieger T.T."/>
            <person name="Ritchie M.G."/>
            <person name="Robin C."/>
            <person name="Rogers Y.H."/>
            <person name="Rohde C."/>
            <person name="Rozas J."/>
            <person name="Rubenfield M.J."/>
            <person name="Ruiz A."/>
            <person name="Russo S."/>
            <person name="Salzberg S.L."/>
            <person name="Sanchez-Gracia A."/>
            <person name="Saranga D.J."/>
            <person name="Sato H."/>
            <person name="Schaeffer S.W."/>
            <person name="Schatz M.C."/>
            <person name="Schlenke T."/>
            <person name="Schwartz R."/>
            <person name="Segarra C."/>
            <person name="Singh R.S."/>
            <person name="Sirot L."/>
            <person name="Sirota M."/>
            <person name="Sisneros N.B."/>
            <person name="Smith C.D."/>
            <person name="Smith T.F."/>
            <person name="Spieth J."/>
            <person name="Stage D.E."/>
            <person name="Stark A."/>
            <person name="Stephan W."/>
            <person name="Strausberg R.L."/>
            <person name="Strempel S."/>
            <person name="Sturgill D."/>
            <person name="Sutton G."/>
            <person name="Sutton G.G."/>
            <person name="Tao W."/>
            <person name="Teichmann S."/>
            <person name="Tobari Y.N."/>
            <person name="Tomimura Y."/>
            <person name="Tsolas J.M."/>
            <person name="Valente V.L."/>
            <person name="Venter E."/>
            <person name="Venter J.C."/>
            <person name="Vicario S."/>
            <person name="Vieira F.G."/>
            <person name="Vilella A.J."/>
            <person name="Villasante A."/>
            <person name="Walenz B."/>
            <person name="Wang J."/>
            <person name="Wasserman M."/>
            <person name="Watts T."/>
            <person name="Wilson D."/>
            <person name="Wilson R.K."/>
            <person name="Wing R.A."/>
            <person name="Wolfner M.F."/>
            <person name="Wong A."/>
            <person name="Wong G.K."/>
            <person name="Wu C.I."/>
            <person name="Wu G."/>
            <person name="Yamamoto D."/>
            <person name="Yang H.P."/>
            <person name="Yang S.P."/>
            <person name="Yorke J.A."/>
            <person name="Yoshida K."/>
            <person name="Zdobnov E."/>
            <person name="Zhang P."/>
            <person name="Zhang Y."/>
            <person name="Zimin A.V."/>
            <person name="Baldwin J."/>
            <person name="Abdouelleil A."/>
            <person name="Abdulkadir J."/>
            <person name="Abebe A."/>
            <person name="Abera B."/>
            <person name="Abreu J."/>
            <person name="Acer S.C."/>
            <person name="Aftuck L."/>
            <person name="Alexander A."/>
            <person name="An P."/>
            <person name="Anderson E."/>
            <person name="Anderson S."/>
            <person name="Arachi H."/>
            <person name="Azer M."/>
            <person name="Bachantsang P."/>
            <person name="Barry A."/>
            <person name="Bayul T."/>
            <person name="Berlin A."/>
            <person name="Bessette D."/>
            <person name="Bloom T."/>
            <person name="Blye J."/>
            <person name="Boguslavskiy L."/>
            <person name="Bonnet C."/>
            <person name="Boukhgalter B."/>
            <person name="Bourzgui I."/>
            <person name="Brown A."/>
            <person name="Cahill P."/>
            <person name="Channer S."/>
            <person name="Cheshatsang Y."/>
            <person name="Chuda L."/>
            <person name="Citroen M."/>
            <person name="Collymore A."/>
            <person name="Cooke P."/>
            <person name="Costello M."/>
            <person name="D'Aco K."/>
            <person name="Daza R."/>
            <person name="De Haan G."/>
            <person name="DeGray S."/>
            <person name="DeMaso C."/>
            <person name="Dhargay N."/>
            <person name="Dooley K."/>
            <person name="Dooley E."/>
            <person name="Doricent M."/>
            <person name="Dorje P."/>
            <person name="Dorjee K."/>
            <person name="Dupes A."/>
            <person name="Elong R."/>
            <person name="Falk J."/>
            <person name="Farina A."/>
            <person name="Faro S."/>
            <person name="Ferguson D."/>
            <person name="Fisher S."/>
            <person name="Foley C.D."/>
            <person name="Franke A."/>
            <person name="Friedrich D."/>
            <person name="Gadbois L."/>
            <person name="Gearin G."/>
            <person name="Gearin C.R."/>
            <person name="Giannoukos G."/>
            <person name="Goode T."/>
            <person name="Graham J."/>
            <person name="Grandbois E."/>
            <person name="Grewal S."/>
            <person name="Gyaltsen K."/>
            <person name="Hafez N."/>
            <person name="Hagos B."/>
            <person name="Hall J."/>
            <person name="Henson C."/>
            <person name="Hollinger A."/>
            <person name="Honan T."/>
            <person name="Huard M.D."/>
            <person name="Hughes L."/>
            <person name="Hurhula B."/>
            <person name="Husby M.E."/>
            <person name="Kamat A."/>
            <person name="Kanga B."/>
            <person name="Kashin S."/>
            <person name="Khazanovich D."/>
            <person name="Kisner P."/>
            <person name="Lance K."/>
            <person name="Lara M."/>
            <person name="Lee W."/>
            <person name="Lennon N."/>
            <person name="Letendre F."/>
            <person name="LeVine R."/>
            <person name="Lipovsky A."/>
            <person name="Liu X."/>
            <person name="Liu J."/>
            <person name="Liu S."/>
            <person name="Lokyitsang T."/>
            <person name="Lokyitsang Y."/>
            <person name="Lubonja R."/>
            <person name="Lui A."/>
            <person name="MacDonald P."/>
            <person name="Magnisalis V."/>
            <person name="Maru K."/>
            <person name="Matthews C."/>
            <person name="McCusker W."/>
            <person name="McDonough S."/>
            <person name="Mehta T."/>
            <person name="Meldrim J."/>
            <person name="Meneus L."/>
            <person name="Mihai O."/>
            <person name="Mihalev A."/>
            <person name="Mihova T."/>
            <person name="Mittelman R."/>
            <person name="Mlenga V."/>
            <person name="Montmayeur A."/>
            <person name="Mulrain L."/>
            <person name="Navidi A."/>
            <person name="Naylor J."/>
            <person name="Negash T."/>
            <person name="Nguyen T."/>
            <person name="Nguyen N."/>
            <person name="Nicol R."/>
            <person name="Norbu C."/>
            <person name="Norbu N."/>
            <person name="Novod N."/>
            <person name="O'Neill B."/>
            <person name="Osman S."/>
            <person name="Markiewicz E."/>
            <person name="Oyono O.L."/>
            <person name="Patti C."/>
            <person name="Phunkhang P."/>
            <person name="Pierre F."/>
            <person name="Priest M."/>
            <person name="Raghuraman S."/>
            <person name="Rege F."/>
            <person name="Reyes R."/>
            <person name="Rise C."/>
            <person name="Rogov P."/>
            <person name="Ross K."/>
            <person name="Ryan E."/>
            <person name="Settipalli S."/>
            <person name="Shea T."/>
            <person name="Sherpa N."/>
            <person name="Shi L."/>
            <person name="Shih D."/>
            <person name="Sparrow T."/>
            <person name="Spaulding J."/>
            <person name="Stalker J."/>
            <person name="Stange-Thomann N."/>
            <person name="Stavropoulos S."/>
            <person name="Stone C."/>
            <person name="Strader C."/>
            <person name="Tesfaye S."/>
            <person name="Thomson T."/>
            <person name="Thoulutsang Y."/>
            <person name="Thoulutsang D."/>
            <person name="Topham K."/>
            <person name="Topping I."/>
            <person name="Tsamla T."/>
            <person name="Vassiliev H."/>
            <person name="Vo A."/>
            <person name="Wangchuk T."/>
            <person name="Wangdi T."/>
            <person name="Weiand M."/>
            <person name="Wilkinson J."/>
            <person name="Wilson A."/>
            <person name="Yadav S."/>
            <person name="Young G."/>
            <person name="Yu Q."/>
            <person name="Zembek L."/>
            <person name="Zhong D."/>
            <person name="Zimmer A."/>
            <person name="Zwirko Z."/>
            <person name="Jaffe D.B."/>
            <person name="Alvarez P."/>
            <person name="Brockman W."/>
            <person name="Butler J."/>
            <person name="Chin C."/>
            <person name="Gnerre S."/>
            <person name="Grabherr M."/>
            <person name="Kleber M."/>
            <person name="Mauceli E."/>
            <person name="MacCallum I."/>
        </authorList>
    </citation>
    <scope>NUCLEOTIDE SEQUENCE [LARGE SCALE GENOMIC DNA]</scope>
    <source>
        <strain evidence="2">Tai18E2 / Tucson 14021-0261.01</strain>
    </source>
</reference>
<name>A0A0R1EAC1_DROYA</name>
<keyword evidence="2" id="KW-1185">Reference proteome</keyword>
<accession>A0A0R1EAC1</accession>
<evidence type="ECO:0000313" key="2">
    <source>
        <dbReference type="Proteomes" id="UP000002282"/>
    </source>
</evidence>